<dbReference type="OrthoDB" id="3570988at2759"/>
<reference evidence="1" key="1">
    <citation type="submission" date="2022-11" db="EMBL/GenBank/DDBJ databases">
        <title>Genome Resource of Sclerotinia nivalis Strain SnTB1, a Plant Pathogen Isolated from American Ginseng.</title>
        <authorList>
            <person name="Fan S."/>
        </authorList>
    </citation>
    <scope>NUCLEOTIDE SEQUENCE</scope>
    <source>
        <strain evidence="1">SnTB1</strain>
    </source>
</reference>
<keyword evidence="2" id="KW-1185">Reference proteome</keyword>
<gene>
    <name evidence="1" type="ORF">OCU04_012665</name>
</gene>
<sequence length="267" mass="29659">MANQDSHTPNLALIEQEHIAIPLAPIQNDVVVAAAPVVVEPVVTAAAIEVDRAVGPAPVIKQEPGVAHPPRRATPLVIDLVSDSDDEGVPPAAVVIPPGEVINLTDDNEDMPVEVPSPSVPQNRVVLNAAAGVHWTLAKVLRFWMMENSTSQLGPFQMGPAHIDRLQTMLMKFKGIYLDSRIIHGMPEVDIAYNQLDDLARRIRDFIRTYRTSMNTFDQLFLPHTLNEVRNIWRYYTANGANLQIGKEILVQEHFDGFFPVLFKNNQ</sequence>
<evidence type="ECO:0000313" key="2">
    <source>
        <dbReference type="Proteomes" id="UP001152300"/>
    </source>
</evidence>
<name>A0A9X0A958_9HELO</name>
<organism evidence="1 2">
    <name type="scientific">Sclerotinia nivalis</name>
    <dbReference type="NCBI Taxonomy" id="352851"/>
    <lineage>
        <taxon>Eukaryota</taxon>
        <taxon>Fungi</taxon>
        <taxon>Dikarya</taxon>
        <taxon>Ascomycota</taxon>
        <taxon>Pezizomycotina</taxon>
        <taxon>Leotiomycetes</taxon>
        <taxon>Helotiales</taxon>
        <taxon>Sclerotiniaceae</taxon>
        <taxon>Sclerotinia</taxon>
    </lineage>
</organism>
<proteinExistence type="predicted"/>
<dbReference type="EMBL" id="JAPEIS010000016">
    <property type="protein sequence ID" value="KAJ8058477.1"/>
    <property type="molecule type" value="Genomic_DNA"/>
</dbReference>
<evidence type="ECO:0000313" key="1">
    <source>
        <dbReference type="EMBL" id="KAJ8058477.1"/>
    </source>
</evidence>
<dbReference type="Proteomes" id="UP001152300">
    <property type="component" value="Unassembled WGS sequence"/>
</dbReference>
<comment type="caution">
    <text evidence="1">The sequence shown here is derived from an EMBL/GenBank/DDBJ whole genome shotgun (WGS) entry which is preliminary data.</text>
</comment>
<accession>A0A9X0A958</accession>
<protein>
    <submittedName>
        <fullName evidence="1">Uncharacterized protein</fullName>
    </submittedName>
</protein>
<dbReference type="AlphaFoldDB" id="A0A9X0A958"/>